<protein>
    <submittedName>
        <fullName evidence="1">Uncharacterized protein</fullName>
    </submittedName>
</protein>
<accession>A0A0H1BQH9</accession>
<dbReference type="EMBL" id="LDEV01000392">
    <property type="protein sequence ID" value="KLJ13353.1"/>
    <property type="molecule type" value="Genomic_DNA"/>
</dbReference>
<sequence length="67" mass="7726">MKTSLQVRMRRITLFSQHGRQKGSRRKNQLTASHTTTCFTDWMVLTRNEAPKSSDTGVIVYSTMVYS</sequence>
<comment type="caution">
    <text evidence="1">The sequence shown here is derived from an EMBL/GenBank/DDBJ whole genome shotgun (WGS) entry which is preliminary data.</text>
</comment>
<evidence type="ECO:0000313" key="2">
    <source>
        <dbReference type="Proteomes" id="UP000053573"/>
    </source>
</evidence>
<gene>
    <name evidence="1" type="ORF">EMPG_11691</name>
</gene>
<organism evidence="1 2">
    <name type="scientific">Blastomyces silverae</name>
    <dbReference type="NCBI Taxonomy" id="2060906"/>
    <lineage>
        <taxon>Eukaryota</taxon>
        <taxon>Fungi</taxon>
        <taxon>Dikarya</taxon>
        <taxon>Ascomycota</taxon>
        <taxon>Pezizomycotina</taxon>
        <taxon>Eurotiomycetes</taxon>
        <taxon>Eurotiomycetidae</taxon>
        <taxon>Onygenales</taxon>
        <taxon>Ajellomycetaceae</taxon>
        <taxon>Blastomyces</taxon>
    </lineage>
</organism>
<proteinExistence type="predicted"/>
<reference evidence="2" key="1">
    <citation type="journal article" date="2015" name="PLoS Genet.">
        <title>The dynamic genome and transcriptome of the human fungal pathogen Blastomyces and close relative Emmonsia.</title>
        <authorList>
            <person name="Munoz J.F."/>
            <person name="Gauthier G.M."/>
            <person name="Desjardins C.A."/>
            <person name="Gallo J.E."/>
            <person name="Holder J."/>
            <person name="Sullivan T.D."/>
            <person name="Marty A.J."/>
            <person name="Carmen J.C."/>
            <person name="Chen Z."/>
            <person name="Ding L."/>
            <person name="Gujja S."/>
            <person name="Magrini V."/>
            <person name="Misas E."/>
            <person name="Mitreva M."/>
            <person name="Priest M."/>
            <person name="Saif S."/>
            <person name="Whiston E.A."/>
            <person name="Young S."/>
            <person name="Zeng Q."/>
            <person name="Goldman W.E."/>
            <person name="Mardis E.R."/>
            <person name="Taylor J.W."/>
            <person name="McEwen J.G."/>
            <person name="Clay O.K."/>
            <person name="Klein B.S."/>
            <person name="Cuomo C.A."/>
        </authorList>
    </citation>
    <scope>NUCLEOTIDE SEQUENCE [LARGE SCALE GENOMIC DNA]</scope>
    <source>
        <strain evidence="2">UAMH 139</strain>
    </source>
</reference>
<dbReference type="Proteomes" id="UP000053573">
    <property type="component" value="Unassembled WGS sequence"/>
</dbReference>
<evidence type="ECO:0000313" key="1">
    <source>
        <dbReference type="EMBL" id="KLJ13353.1"/>
    </source>
</evidence>
<name>A0A0H1BQH9_9EURO</name>
<dbReference type="AlphaFoldDB" id="A0A0H1BQH9"/>
<keyword evidence="2" id="KW-1185">Reference proteome</keyword>